<keyword evidence="2" id="KW-1133">Transmembrane helix</keyword>
<feature type="transmembrane region" description="Helical" evidence="2">
    <location>
        <begin position="12"/>
        <end position="36"/>
    </location>
</feature>
<sequence length="385" mass="44248">MKKTLRKLKVKKAVLVSLGTGFAFFVTVFFIGYMVIRNYIRKMNVIDRSQEDDYVYAEDYNDNIDIDENVHMIENQVSEAFQDELSIDDINVDNVSDSTDEDLNFLSEYEKIADIPVMKDKNVFNVLLIGSDSRDPDDRGRSDAMMVLSVSKKNKEIVLTSLLRDIYLNIPGKKSNRLNAAYALGGAKLLTETIENNFKIKLDGYVAVDFIAFLEIIDILGGVTVEVTEEELPFLNSNIRNINMFLNEDTDKDLIPAAGKYLLNGKQTLGYSRIRYAGTDFARTARQRKVLEQIFEKMKNIGLLDILNILNKVLPKVTTNLSEKEIISHIINLPDYFRYEFKQWRIPVDGSYKYAKIKGKDVLIIDIEKNINEILKKIYTIKRQN</sequence>
<evidence type="ECO:0000256" key="2">
    <source>
        <dbReference type="SAM" id="Phobius"/>
    </source>
</evidence>
<feature type="domain" description="Cell envelope-related transcriptional attenuator" evidence="3">
    <location>
        <begin position="141"/>
        <end position="299"/>
    </location>
</feature>
<dbReference type="Proteomes" id="UP000236497">
    <property type="component" value="Unassembled WGS sequence"/>
</dbReference>
<dbReference type="PANTHER" id="PTHR33392">
    <property type="entry name" value="POLYISOPRENYL-TEICHOIC ACID--PEPTIDOGLYCAN TEICHOIC ACID TRANSFERASE TAGU"/>
    <property type="match status" value="1"/>
</dbReference>
<dbReference type="PANTHER" id="PTHR33392:SF6">
    <property type="entry name" value="POLYISOPRENYL-TEICHOIC ACID--PEPTIDOGLYCAN TEICHOIC ACID TRANSFERASE TAGU"/>
    <property type="match status" value="1"/>
</dbReference>
<dbReference type="OrthoDB" id="27330at2"/>
<organism evidence="4 5">
    <name type="scientific">Herbinix hemicellulosilytica</name>
    <dbReference type="NCBI Taxonomy" id="1564487"/>
    <lineage>
        <taxon>Bacteria</taxon>
        <taxon>Bacillati</taxon>
        <taxon>Bacillota</taxon>
        <taxon>Clostridia</taxon>
        <taxon>Lachnospirales</taxon>
        <taxon>Lachnospiraceae</taxon>
        <taxon>Herbinix</taxon>
    </lineage>
</organism>
<protein>
    <recommendedName>
        <fullName evidence="3">Cell envelope-related transcriptional attenuator domain-containing protein</fullName>
    </recommendedName>
</protein>
<keyword evidence="2" id="KW-0812">Transmembrane</keyword>
<dbReference type="RefSeq" id="WP_103202557.1">
    <property type="nucleotide sequence ID" value="NZ_CVTD020000015.1"/>
</dbReference>
<dbReference type="NCBIfam" id="TIGR00350">
    <property type="entry name" value="lytR_cpsA_psr"/>
    <property type="match status" value="1"/>
</dbReference>
<reference evidence="4 5" key="1">
    <citation type="submission" date="2015-06" db="EMBL/GenBank/DDBJ databases">
        <authorList>
            <person name="Wibberg Daniel"/>
        </authorList>
    </citation>
    <scope>NUCLEOTIDE SEQUENCE [LARGE SCALE GENOMIC DNA]</scope>
    <source>
        <strain evidence="4 5">T3/55T</strain>
    </source>
</reference>
<dbReference type="InterPro" id="IPR004474">
    <property type="entry name" value="LytR_CpsA_psr"/>
</dbReference>
<evidence type="ECO:0000259" key="3">
    <source>
        <dbReference type="Pfam" id="PF03816"/>
    </source>
</evidence>
<evidence type="ECO:0000313" key="4">
    <source>
        <dbReference type="EMBL" id="CRZ34444.1"/>
    </source>
</evidence>
<evidence type="ECO:0000256" key="1">
    <source>
        <dbReference type="ARBA" id="ARBA00006068"/>
    </source>
</evidence>
<keyword evidence="5" id="KW-1185">Reference proteome</keyword>
<comment type="similarity">
    <text evidence="1">Belongs to the LytR/CpsA/Psr (LCP) family.</text>
</comment>
<accession>A0A0H5SG51</accession>
<name>A0A0H5SG51_HERHM</name>
<dbReference type="Pfam" id="PF03816">
    <property type="entry name" value="LytR_cpsA_psr"/>
    <property type="match status" value="1"/>
</dbReference>
<gene>
    <name evidence="4" type="ORF">HHT355_1242</name>
</gene>
<dbReference type="EMBL" id="CVTD020000015">
    <property type="protein sequence ID" value="CRZ34444.1"/>
    <property type="molecule type" value="Genomic_DNA"/>
</dbReference>
<dbReference type="AlphaFoldDB" id="A0A0H5SG51"/>
<evidence type="ECO:0000313" key="5">
    <source>
        <dbReference type="Proteomes" id="UP000236497"/>
    </source>
</evidence>
<keyword evidence="2" id="KW-0472">Membrane</keyword>
<proteinExistence type="inferred from homology"/>
<dbReference type="InterPro" id="IPR050922">
    <property type="entry name" value="LytR/CpsA/Psr_CW_biosynth"/>
</dbReference>
<dbReference type="Gene3D" id="3.40.630.190">
    <property type="entry name" value="LCP protein"/>
    <property type="match status" value="1"/>
</dbReference>